<keyword evidence="2" id="KW-1185">Reference proteome</keyword>
<reference evidence="1" key="1">
    <citation type="submission" date="2021-01" db="EMBL/GenBank/DDBJ databases">
        <authorList>
            <consortium name="Genoscope - CEA"/>
            <person name="William W."/>
        </authorList>
    </citation>
    <scope>NUCLEOTIDE SEQUENCE</scope>
</reference>
<name>A0A8S1QIE5_PARPR</name>
<dbReference type="AlphaFoldDB" id="A0A8S1QIE5"/>
<dbReference type="Proteomes" id="UP000688137">
    <property type="component" value="Unassembled WGS sequence"/>
</dbReference>
<proteinExistence type="predicted"/>
<comment type="caution">
    <text evidence="1">The sequence shown here is derived from an EMBL/GenBank/DDBJ whole genome shotgun (WGS) entry which is preliminary data.</text>
</comment>
<dbReference type="EMBL" id="CAJJDM010000171">
    <property type="protein sequence ID" value="CAD8115383.1"/>
    <property type="molecule type" value="Genomic_DNA"/>
</dbReference>
<evidence type="ECO:0000313" key="1">
    <source>
        <dbReference type="EMBL" id="CAD8115383.1"/>
    </source>
</evidence>
<gene>
    <name evidence="1" type="ORF">PPRIM_AZ9-3.1.T1640022</name>
</gene>
<evidence type="ECO:0000313" key="2">
    <source>
        <dbReference type="Proteomes" id="UP000688137"/>
    </source>
</evidence>
<sequence>MKVSQNPKPRNVYWPLVQKKNNSAKGYSHKFKYTYIIETIPLYLMVYLFQNLNIELDHEIKFTLNCLSFTEIILSKLIRIIQQSTGKKCKIATAISILKQWIWFKKILINIGDLIIENDINKFKAYYVEINEINPNEVSYFYYILKAFNLKYNKLEGMDSLFRFGKTQYFVHSGVLIIRLNIALVSENLKSKVNLKSIKLNQKQSDLFSDDKDLIKYMQFIVTPEEILKCLLSKN</sequence>
<accession>A0A8S1QIE5</accession>
<protein>
    <submittedName>
        <fullName evidence="1">Uncharacterized protein</fullName>
    </submittedName>
</protein>
<organism evidence="1 2">
    <name type="scientific">Paramecium primaurelia</name>
    <dbReference type="NCBI Taxonomy" id="5886"/>
    <lineage>
        <taxon>Eukaryota</taxon>
        <taxon>Sar</taxon>
        <taxon>Alveolata</taxon>
        <taxon>Ciliophora</taxon>
        <taxon>Intramacronucleata</taxon>
        <taxon>Oligohymenophorea</taxon>
        <taxon>Peniculida</taxon>
        <taxon>Parameciidae</taxon>
        <taxon>Paramecium</taxon>
    </lineage>
</organism>